<evidence type="ECO:0000313" key="3">
    <source>
        <dbReference type="EMBL" id="KAL2347430.1"/>
    </source>
</evidence>
<proteinExistence type="predicted"/>
<keyword evidence="4" id="KW-1185">Reference proteome</keyword>
<dbReference type="Pfam" id="PF01585">
    <property type="entry name" value="G-patch"/>
    <property type="match status" value="1"/>
</dbReference>
<evidence type="ECO:0000256" key="1">
    <source>
        <dbReference type="SAM" id="MobiDB-lite"/>
    </source>
</evidence>
<reference evidence="3 4" key="1">
    <citation type="submission" date="2024-08" db="EMBL/GenBank/DDBJ databases">
        <title>Insights into the chromosomal genome structure of Flemingia macrophylla.</title>
        <authorList>
            <person name="Ding Y."/>
            <person name="Zhao Y."/>
            <person name="Bi W."/>
            <person name="Wu M."/>
            <person name="Zhao G."/>
            <person name="Gong Y."/>
            <person name="Li W."/>
            <person name="Zhang P."/>
        </authorList>
    </citation>
    <scope>NUCLEOTIDE SEQUENCE [LARGE SCALE GENOMIC DNA]</scope>
    <source>
        <strain evidence="3">DYQJB</strain>
        <tissue evidence="3">Leaf</tissue>
    </source>
</reference>
<feature type="region of interest" description="Disordered" evidence="1">
    <location>
        <begin position="40"/>
        <end position="62"/>
    </location>
</feature>
<dbReference type="EMBL" id="JBGMDY010000001">
    <property type="protein sequence ID" value="KAL2347430.1"/>
    <property type="molecule type" value="Genomic_DNA"/>
</dbReference>
<sequence>MRTVAQMLVRTGYQPGQGLGKDSQGIIELPIIQDNLRKQGIGYDPAKDNNSTKNKDSPHPPLGHIFRKASIQISRPTIGWEFLMTPHPNVYPTSTIEFLAFVTLKEITPLAEDEAPTHMVTFWMNRGYHTVSLDEFNVQADFVARVNILQYQAAICQQPDRLHPANMWRECHHPEIGATTTLI</sequence>
<accession>A0ABD1NH26</accession>
<dbReference type="AlphaFoldDB" id="A0ABD1NH26"/>
<organism evidence="3 4">
    <name type="scientific">Flemingia macrophylla</name>
    <dbReference type="NCBI Taxonomy" id="520843"/>
    <lineage>
        <taxon>Eukaryota</taxon>
        <taxon>Viridiplantae</taxon>
        <taxon>Streptophyta</taxon>
        <taxon>Embryophyta</taxon>
        <taxon>Tracheophyta</taxon>
        <taxon>Spermatophyta</taxon>
        <taxon>Magnoliopsida</taxon>
        <taxon>eudicotyledons</taxon>
        <taxon>Gunneridae</taxon>
        <taxon>Pentapetalae</taxon>
        <taxon>rosids</taxon>
        <taxon>fabids</taxon>
        <taxon>Fabales</taxon>
        <taxon>Fabaceae</taxon>
        <taxon>Papilionoideae</taxon>
        <taxon>50 kb inversion clade</taxon>
        <taxon>NPAAA clade</taxon>
        <taxon>indigoferoid/millettioid clade</taxon>
        <taxon>Phaseoleae</taxon>
        <taxon>Flemingia</taxon>
    </lineage>
</organism>
<dbReference type="PROSITE" id="PS50174">
    <property type="entry name" value="G_PATCH"/>
    <property type="match status" value="1"/>
</dbReference>
<name>A0ABD1NH26_9FABA</name>
<evidence type="ECO:0000313" key="4">
    <source>
        <dbReference type="Proteomes" id="UP001603857"/>
    </source>
</evidence>
<evidence type="ECO:0000259" key="2">
    <source>
        <dbReference type="PROSITE" id="PS50174"/>
    </source>
</evidence>
<dbReference type="Proteomes" id="UP001603857">
    <property type="component" value="Unassembled WGS sequence"/>
</dbReference>
<protein>
    <recommendedName>
        <fullName evidence="2">G-patch domain-containing protein</fullName>
    </recommendedName>
</protein>
<gene>
    <name evidence="3" type="ORF">Fmac_001430</name>
</gene>
<feature type="domain" description="G-patch" evidence="2">
    <location>
        <begin position="1"/>
        <end position="46"/>
    </location>
</feature>
<dbReference type="InterPro" id="IPR000467">
    <property type="entry name" value="G_patch_dom"/>
</dbReference>
<comment type="caution">
    <text evidence="3">The sequence shown here is derived from an EMBL/GenBank/DDBJ whole genome shotgun (WGS) entry which is preliminary data.</text>
</comment>